<feature type="compositionally biased region" description="Basic and acidic residues" evidence="1">
    <location>
        <begin position="8"/>
        <end position="28"/>
    </location>
</feature>
<dbReference type="KEGG" id="csl:COCSUDRAFT_39332"/>
<dbReference type="EMBL" id="AGSI01000001">
    <property type="protein sequence ID" value="EIE27750.1"/>
    <property type="molecule type" value="Genomic_DNA"/>
</dbReference>
<sequence>MEGEMQENVEHVKHDIEESVEQQKDTVNRKVPARVNPLLIKENLDQRMQSAMEASGLGNHVDAAMDKLRVAVPMLKSSDKVSKAEAAAEAKAAAEAEAAEQHANASASAATPGIVTLPMHTEVILPAIGAAAEASSAGTRSSSKHSAADRGTEQSKQAKPRVSKSFLAFFGGRKDAEKSDPPAKQQPEEVDSSGRRWPQSMLFWK</sequence>
<organism evidence="2 3">
    <name type="scientific">Coccomyxa subellipsoidea (strain C-169)</name>
    <name type="common">Green microalga</name>
    <dbReference type="NCBI Taxonomy" id="574566"/>
    <lineage>
        <taxon>Eukaryota</taxon>
        <taxon>Viridiplantae</taxon>
        <taxon>Chlorophyta</taxon>
        <taxon>core chlorophytes</taxon>
        <taxon>Trebouxiophyceae</taxon>
        <taxon>Trebouxiophyceae incertae sedis</taxon>
        <taxon>Coccomyxaceae</taxon>
        <taxon>Coccomyxa</taxon>
        <taxon>Coccomyxa subellipsoidea</taxon>
    </lineage>
</organism>
<protein>
    <submittedName>
        <fullName evidence="2">Uncharacterized protein</fullName>
    </submittedName>
</protein>
<feature type="region of interest" description="Disordered" evidence="1">
    <location>
        <begin position="1"/>
        <end position="29"/>
    </location>
</feature>
<feature type="compositionally biased region" description="Basic and acidic residues" evidence="1">
    <location>
        <begin position="172"/>
        <end position="181"/>
    </location>
</feature>
<comment type="caution">
    <text evidence="2">The sequence shown here is derived from an EMBL/GenBank/DDBJ whole genome shotgun (WGS) entry which is preliminary data.</text>
</comment>
<reference evidence="2 3" key="1">
    <citation type="journal article" date="2012" name="Genome Biol.">
        <title>The genome of the polar eukaryotic microalga coccomyxa subellipsoidea reveals traits of cold adaptation.</title>
        <authorList>
            <person name="Blanc G."/>
            <person name="Agarkova I."/>
            <person name="Grimwood J."/>
            <person name="Kuo A."/>
            <person name="Brueggeman A."/>
            <person name="Dunigan D."/>
            <person name="Gurnon J."/>
            <person name="Ladunga I."/>
            <person name="Lindquist E."/>
            <person name="Lucas S."/>
            <person name="Pangilinan J."/>
            <person name="Proschold T."/>
            <person name="Salamov A."/>
            <person name="Schmutz J."/>
            <person name="Weeks D."/>
            <person name="Yamada T."/>
            <person name="Claverie J.M."/>
            <person name="Grigoriev I."/>
            <person name="Van Etten J."/>
            <person name="Lomsadze A."/>
            <person name="Borodovsky M."/>
        </authorList>
    </citation>
    <scope>NUCLEOTIDE SEQUENCE [LARGE SCALE GENOMIC DNA]</scope>
    <source>
        <strain evidence="2 3">C-169</strain>
    </source>
</reference>
<keyword evidence="3" id="KW-1185">Reference proteome</keyword>
<feature type="compositionally biased region" description="Low complexity" evidence="1">
    <location>
        <begin position="136"/>
        <end position="145"/>
    </location>
</feature>
<evidence type="ECO:0000313" key="3">
    <source>
        <dbReference type="Proteomes" id="UP000007264"/>
    </source>
</evidence>
<evidence type="ECO:0000256" key="1">
    <source>
        <dbReference type="SAM" id="MobiDB-lite"/>
    </source>
</evidence>
<accession>I0ZAT1</accession>
<dbReference type="Proteomes" id="UP000007264">
    <property type="component" value="Unassembled WGS sequence"/>
</dbReference>
<name>I0ZAT1_COCSC</name>
<gene>
    <name evidence="2" type="ORF">COCSUDRAFT_39332</name>
</gene>
<evidence type="ECO:0000313" key="2">
    <source>
        <dbReference type="EMBL" id="EIE27750.1"/>
    </source>
</evidence>
<feature type="region of interest" description="Disordered" evidence="1">
    <location>
        <begin position="136"/>
        <end position="205"/>
    </location>
</feature>
<dbReference type="AlphaFoldDB" id="I0ZAT1"/>
<dbReference type="OrthoDB" id="10653660at2759"/>
<dbReference type="RefSeq" id="XP_005652294.1">
    <property type="nucleotide sequence ID" value="XM_005652237.1"/>
</dbReference>
<proteinExistence type="predicted"/>
<dbReference type="GeneID" id="17045765"/>